<proteinExistence type="predicted"/>
<organism evidence="4 6">
    <name type="scientific">Frigoribacterium faeni</name>
    <dbReference type="NCBI Taxonomy" id="145483"/>
    <lineage>
        <taxon>Bacteria</taxon>
        <taxon>Bacillati</taxon>
        <taxon>Actinomycetota</taxon>
        <taxon>Actinomycetes</taxon>
        <taxon>Micrococcales</taxon>
        <taxon>Microbacteriaceae</taxon>
        <taxon>Frigoribacterium</taxon>
    </lineage>
</organism>
<sequence>MDPITRVTAPTLDVLTALLGGGGPTWGLVIIRETGRLPGTVYPVLERLERLGWLTSSWEDDAERAGPRRRFYDFTSEGRSAAQDLVAARATPTVPTRSAPAITRGGAVTP</sequence>
<dbReference type="InterPro" id="IPR036388">
    <property type="entry name" value="WH-like_DNA-bd_sf"/>
</dbReference>
<dbReference type="Pfam" id="PF03551">
    <property type="entry name" value="PadR"/>
    <property type="match status" value="1"/>
</dbReference>
<keyword evidence="5" id="KW-1185">Reference proteome</keyword>
<keyword evidence="4" id="KW-0238">DNA-binding</keyword>
<name>A0A7W3PJN4_9MICO</name>
<dbReference type="SUPFAM" id="SSF46785">
    <property type="entry name" value="Winged helix' DNA-binding domain"/>
    <property type="match status" value="1"/>
</dbReference>
<evidence type="ECO:0000313" key="5">
    <source>
        <dbReference type="Proteomes" id="UP000321154"/>
    </source>
</evidence>
<accession>A0A7W3PJN4</accession>
<feature type="region of interest" description="Disordered" evidence="1">
    <location>
        <begin position="88"/>
        <end position="110"/>
    </location>
</feature>
<evidence type="ECO:0000313" key="6">
    <source>
        <dbReference type="Proteomes" id="UP000522688"/>
    </source>
</evidence>
<evidence type="ECO:0000256" key="1">
    <source>
        <dbReference type="SAM" id="MobiDB-lite"/>
    </source>
</evidence>
<dbReference type="GO" id="GO:0003677">
    <property type="term" value="F:DNA binding"/>
    <property type="evidence" value="ECO:0007669"/>
    <property type="project" value="UniProtKB-KW"/>
</dbReference>
<reference evidence="3 5" key="1">
    <citation type="submission" date="2019-07" db="EMBL/GenBank/DDBJ databases">
        <title>Whole genome shotgun sequence of Frigoribacterium faeni NBRC 103066.</title>
        <authorList>
            <person name="Hosoyama A."/>
            <person name="Uohara A."/>
            <person name="Ohji S."/>
            <person name="Ichikawa N."/>
        </authorList>
    </citation>
    <scope>NUCLEOTIDE SEQUENCE [LARGE SCALE GENOMIC DNA]</scope>
    <source>
        <strain evidence="3 5">NBRC 103066</strain>
    </source>
</reference>
<feature type="domain" description="Transcription regulator PadR N-terminal" evidence="2">
    <location>
        <begin position="38"/>
        <end position="83"/>
    </location>
</feature>
<reference evidence="4 6" key="2">
    <citation type="submission" date="2020-07" db="EMBL/GenBank/DDBJ databases">
        <title>Sequencing the genomes of 1000 actinobacteria strains.</title>
        <authorList>
            <person name="Klenk H.-P."/>
        </authorList>
    </citation>
    <scope>NUCLEOTIDE SEQUENCE [LARGE SCALE GENOMIC DNA]</scope>
    <source>
        <strain evidence="4 6">DSM 10309</strain>
    </source>
</reference>
<dbReference type="RefSeq" id="WP_146853652.1">
    <property type="nucleotide sequence ID" value="NZ_BAAAHR010000006.1"/>
</dbReference>
<dbReference type="InterPro" id="IPR036390">
    <property type="entry name" value="WH_DNA-bd_sf"/>
</dbReference>
<comment type="caution">
    <text evidence="4">The sequence shown here is derived from an EMBL/GenBank/DDBJ whole genome shotgun (WGS) entry which is preliminary data.</text>
</comment>
<gene>
    <name evidence="4" type="ORF">FB463_002387</name>
    <name evidence="3" type="ORF">FFA01_10220</name>
</gene>
<dbReference type="OrthoDB" id="122286at2"/>
<evidence type="ECO:0000313" key="4">
    <source>
        <dbReference type="EMBL" id="MBA8814121.1"/>
    </source>
</evidence>
<evidence type="ECO:0000313" key="3">
    <source>
        <dbReference type="EMBL" id="GEK82713.1"/>
    </source>
</evidence>
<dbReference type="Proteomes" id="UP000522688">
    <property type="component" value="Unassembled WGS sequence"/>
</dbReference>
<dbReference type="EMBL" id="JACGWW010000003">
    <property type="protein sequence ID" value="MBA8814121.1"/>
    <property type="molecule type" value="Genomic_DNA"/>
</dbReference>
<evidence type="ECO:0000259" key="2">
    <source>
        <dbReference type="Pfam" id="PF03551"/>
    </source>
</evidence>
<dbReference type="InterPro" id="IPR005149">
    <property type="entry name" value="Tscrpt_reg_PadR_N"/>
</dbReference>
<dbReference type="AlphaFoldDB" id="A0A7W3PJN4"/>
<dbReference type="Proteomes" id="UP000321154">
    <property type="component" value="Unassembled WGS sequence"/>
</dbReference>
<protein>
    <submittedName>
        <fullName evidence="4">DNA-binding MarR family transcriptional regulator</fullName>
    </submittedName>
</protein>
<dbReference type="EMBL" id="BJUV01000007">
    <property type="protein sequence ID" value="GEK82713.1"/>
    <property type="molecule type" value="Genomic_DNA"/>
</dbReference>
<dbReference type="Gene3D" id="1.10.10.10">
    <property type="entry name" value="Winged helix-like DNA-binding domain superfamily/Winged helix DNA-binding domain"/>
    <property type="match status" value="1"/>
</dbReference>